<dbReference type="Proteomes" id="UP000623250">
    <property type="component" value="Unassembled WGS sequence"/>
</dbReference>
<feature type="domain" description="TPM" evidence="3">
    <location>
        <begin position="60"/>
        <end position="183"/>
    </location>
</feature>
<dbReference type="Pfam" id="PF04536">
    <property type="entry name" value="TPM_phosphatase"/>
    <property type="match status" value="1"/>
</dbReference>
<dbReference type="PANTHER" id="PTHR30373:SF2">
    <property type="entry name" value="UPF0603 PROTEIN YGCG"/>
    <property type="match status" value="1"/>
</dbReference>
<reference evidence="4 5" key="1">
    <citation type="submission" date="2020-12" db="EMBL/GenBank/DDBJ databases">
        <title>Revised draft genomes of Rhodomicrobium vannielii ATCC 17100 and Rhodomicrobium udaipurense JA643.</title>
        <authorList>
            <person name="Conners E.M."/>
            <person name="Davenport E.J."/>
            <person name="Bose A."/>
        </authorList>
    </citation>
    <scope>NUCLEOTIDE SEQUENCE [LARGE SCALE GENOMIC DNA]</scope>
    <source>
        <strain evidence="4 5">JA643</strain>
    </source>
</reference>
<organism evidence="4 5">
    <name type="scientific">Rhodomicrobium udaipurense</name>
    <dbReference type="NCBI Taxonomy" id="1202716"/>
    <lineage>
        <taxon>Bacteria</taxon>
        <taxon>Pseudomonadati</taxon>
        <taxon>Pseudomonadota</taxon>
        <taxon>Alphaproteobacteria</taxon>
        <taxon>Hyphomicrobiales</taxon>
        <taxon>Hyphomicrobiaceae</taxon>
        <taxon>Rhodomicrobium</taxon>
    </lineage>
</organism>
<keyword evidence="2" id="KW-0472">Membrane</keyword>
<comment type="caution">
    <text evidence="4">The sequence shown here is derived from an EMBL/GenBank/DDBJ whole genome shotgun (WGS) entry which is preliminary data.</text>
</comment>
<evidence type="ECO:0000256" key="1">
    <source>
        <dbReference type="SAM" id="MobiDB-lite"/>
    </source>
</evidence>
<protein>
    <submittedName>
        <fullName evidence="4">TPM domain-containing protein</fullName>
    </submittedName>
</protein>
<evidence type="ECO:0000259" key="3">
    <source>
        <dbReference type="Pfam" id="PF04536"/>
    </source>
</evidence>
<evidence type="ECO:0000256" key="2">
    <source>
        <dbReference type="SAM" id="Phobius"/>
    </source>
</evidence>
<keyword evidence="2" id="KW-0812">Transmembrane</keyword>
<name>A0A8I1KIU0_9HYPH</name>
<sequence>MSIARRGEHGVPERPRVAAGMALFAGLARLAAALVLLALIAAALGTARAAPTFPPLTGRVVDNANLLSPADKAALDAELAALEAKSSDQLVVFTTPSLQGYPIEDYGYQLGRAWGIGQKATNNGALLIVAPNERKVRIEVGRGLEQQLTDLLSSQIIRNTILPRFKRGDFAGGIKAGVTDIRDVMLGDAEAVKERVAKRPAERRDADETEALIAFFILVAIFIFIAWAQSQQGNRPLSTSGPFNRRSDYGGPIVFPGGWGGGRRGGGGGGWSGGGGGDFGGGGASGDW</sequence>
<dbReference type="AlphaFoldDB" id="A0A8I1KIU0"/>
<gene>
    <name evidence="4" type="ORF">JDN41_05515</name>
</gene>
<keyword evidence="5" id="KW-1185">Reference proteome</keyword>
<dbReference type="RefSeq" id="WP_199502321.1">
    <property type="nucleotide sequence ID" value="NZ_JAEMUK010000010.1"/>
</dbReference>
<dbReference type="PANTHER" id="PTHR30373">
    <property type="entry name" value="UPF0603 PROTEIN YGCG"/>
    <property type="match status" value="1"/>
</dbReference>
<proteinExistence type="predicted"/>
<evidence type="ECO:0000313" key="4">
    <source>
        <dbReference type="EMBL" id="MBJ7543012.1"/>
    </source>
</evidence>
<keyword evidence="2" id="KW-1133">Transmembrane helix</keyword>
<dbReference type="EMBL" id="JAEMUK010000010">
    <property type="protein sequence ID" value="MBJ7543012.1"/>
    <property type="molecule type" value="Genomic_DNA"/>
</dbReference>
<feature type="region of interest" description="Disordered" evidence="1">
    <location>
        <begin position="260"/>
        <end position="288"/>
    </location>
</feature>
<feature type="transmembrane region" description="Helical" evidence="2">
    <location>
        <begin position="211"/>
        <end position="228"/>
    </location>
</feature>
<accession>A0A8I1KIU0</accession>
<dbReference type="Gene3D" id="3.10.310.50">
    <property type="match status" value="1"/>
</dbReference>
<dbReference type="InterPro" id="IPR007621">
    <property type="entry name" value="TPM_dom"/>
</dbReference>
<evidence type="ECO:0000313" key="5">
    <source>
        <dbReference type="Proteomes" id="UP000623250"/>
    </source>
</evidence>